<feature type="non-terminal residue" evidence="2">
    <location>
        <position position="1"/>
    </location>
</feature>
<feature type="region of interest" description="Disordered" evidence="1">
    <location>
        <begin position="1"/>
        <end position="49"/>
    </location>
</feature>
<accession>A0A8J4B758</accession>
<sequence>DDKAVTVSPCQMQPSPLVGSFMSRMSVGWTPSSSSRSEDGGGGSNPQVQMTINRPLLFSNSRATNGSDSSIKVAAAAGAEVEITSLDENPLAALGTTYTVTSSNSDAAFTPRASTTSSGDSSSRAEALDDEDSPIMKGILRRLGNSFLGNNATSICYQNQPQLDKGDDSDMALHVTTDDETFQNSEFSEVTWGGNLAAVKSLEAVITSNRGSASDG</sequence>
<keyword evidence="3" id="KW-1185">Reference proteome</keyword>
<gene>
    <name evidence="2" type="ORF">Vafri_11008</name>
</gene>
<evidence type="ECO:0000313" key="2">
    <source>
        <dbReference type="EMBL" id="GIL55466.1"/>
    </source>
</evidence>
<name>A0A8J4B758_9CHLO</name>
<evidence type="ECO:0000256" key="1">
    <source>
        <dbReference type="SAM" id="MobiDB-lite"/>
    </source>
</evidence>
<organism evidence="2 3">
    <name type="scientific">Volvox africanus</name>
    <dbReference type="NCBI Taxonomy" id="51714"/>
    <lineage>
        <taxon>Eukaryota</taxon>
        <taxon>Viridiplantae</taxon>
        <taxon>Chlorophyta</taxon>
        <taxon>core chlorophytes</taxon>
        <taxon>Chlorophyceae</taxon>
        <taxon>CS clade</taxon>
        <taxon>Chlamydomonadales</taxon>
        <taxon>Volvocaceae</taxon>
        <taxon>Volvox</taxon>
    </lineage>
</organism>
<feature type="region of interest" description="Disordered" evidence="1">
    <location>
        <begin position="102"/>
        <end position="129"/>
    </location>
</feature>
<dbReference type="Proteomes" id="UP000747399">
    <property type="component" value="Unassembled WGS sequence"/>
</dbReference>
<protein>
    <submittedName>
        <fullName evidence="2">Uncharacterized protein</fullName>
    </submittedName>
</protein>
<reference evidence="2" key="1">
    <citation type="journal article" date="2021" name="Proc. Natl. Acad. Sci. U.S.A.">
        <title>Three genomes in the algal genus Volvox reveal the fate of a haploid sex-determining region after a transition to homothallism.</title>
        <authorList>
            <person name="Yamamoto K."/>
            <person name="Hamaji T."/>
            <person name="Kawai-Toyooka H."/>
            <person name="Matsuzaki R."/>
            <person name="Takahashi F."/>
            <person name="Nishimura Y."/>
            <person name="Kawachi M."/>
            <person name="Noguchi H."/>
            <person name="Minakuchi Y."/>
            <person name="Umen J.G."/>
            <person name="Toyoda A."/>
            <person name="Nozaki H."/>
        </authorList>
    </citation>
    <scope>NUCLEOTIDE SEQUENCE</scope>
    <source>
        <strain evidence="2">NIES-3780</strain>
    </source>
</reference>
<proteinExistence type="predicted"/>
<dbReference type="EMBL" id="BNCO01000021">
    <property type="protein sequence ID" value="GIL55466.1"/>
    <property type="molecule type" value="Genomic_DNA"/>
</dbReference>
<dbReference type="AlphaFoldDB" id="A0A8J4B758"/>
<feature type="non-terminal residue" evidence="2">
    <location>
        <position position="216"/>
    </location>
</feature>
<comment type="caution">
    <text evidence="2">The sequence shown here is derived from an EMBL/GenBank/DDBJ whole genome shotgun (WGS) entry which is preliminary data.</text>
</comment>
<evidence type="ECO:0000313" key="3">
    <source>
        <dbReference type="Proteomes" id="UP000747399"/>
    </source>
</evidence>